<dbReference type="GO" id="GO:0046872">
    <property type="term" value="F:metal ion binding"/>
    <property type="evidence" value="ECO:0007669"/>
    <property type="project" value="InterPro"/>
</dbReference>
<evidence type="ECO:0000313" key="2">
    <source>
        <dbReference type="EMBL" id="GAI31714.1"/>
    </source>
</evidence>
<dbReference type="AlphaFoldDB" id="X1PLG9"/>
<accession>X1PLG9</accession>
<name>X1PLG9_9ZZZZ</name>
<feature type="non-terminal residue" evidence="2">
    <location>
        <position position="47"/>
    </location>
</feature>
<reference evidence="2" key="1">
    <citation type="journal article" date="2014" name="Front. Microbiol.">
        <title>High frequency of phylogenetically diverse reductive dehalogenase-homologous genes in deep subseafloor sedimentary metagenomes.</title>
        <authorList>
            <person name="Kawai M."/>
            <person name="Futagami T."/>
            <person name="Toyoda A."/>
            <person name="Takaki Y."/>
            <person name="Nishi S."/>
            <person name="Hori S."/>
            <person name="Arai W."/>
            <person name="Tsubouchi T."/>
            <person name="Morono Y."/>
            <person name="Uchiyama I."/>
            <person name="Ito T."/>
            <person name="Fujiyama A."/>
            <person name="Inagaki F."/>
            <person name="Takami H."/>
        </authorList>
    </citation>
    <scope>NUCLEOTIDE SEQUENCE</scope>
    <source>
        <strain evidence="2">Expedition CK06-06</strain>
    </source>
</reference>
<evidence type="ECO:0000259" key="1">
    <source>
        <dbReference type="Pfam" id="PF00675"/>
    </source>
</evidence>
<dbReference type="SUPFAM" id="SSF63411">
    <property type="entry name" value="LuxS/MPP-like metallohydrolase"/>
    <property type="match status" value="1"/>
</dbReference>
<proteinExistence type="predicted"/>
<gene>
    <name evidence="2" type="ORF">S06H3_25194</name>
</gene>
<feature type="domain" description="Peptidase M16 N-terminal" evidence="1">
    <location>
        <begin position="1"/>
        <end position="46"/>
    </location>
</feature>
<dbReference type="InterPro" id="IPR011765">
    <property type="entry name" value="Pept_M16_N"/>
</dbReference>
<comment type="caution">
    <text evidence="2">The sequence shown here is derived from an EMBL/GenBank/DDBJ whole genome shotgun (WGS) entry which is preliminary data.</text>
</comment>
<dbReference type="Pfam" id="PF00675">
    <property type="entry name" value="Peptidase_M16"/>
    <property type="match status" value="1"/>
</dbReference>
<feature type="non-terminal residue" evidence="2">
    <location>
        <position position="1"/>
    </location>
</feature>
<organism evidence="2">
    <name type="scientific">marine sediment metagenome</name>
    <dbReference type="NCBI Taxonomy" id="412755"/>
    <lineage>
        <taxon>unclassified sequences</taxon>
        <taxon>metagenomes</taxon>
        <taxon>ecological metagenomes</taxon>
    </lineage>
</organism>
<dbReference type="Gene3D" id="3.30.830.10">
    <property type="entry name" value="Metalloenzyme, LuxS/M16 peptidase-like"/>
    <property type="match status" value="1"/>
</dbReference>
<dbReference type="EMBL" id="BARV01014423">
    <property type="protein sequence ID" value="GAI31714.1"/>
    <property type="molecule type" value="Genomic_DNA"/>
</dbReference>
<sequence>TGYWAKVESKYLDLALDWVSDIFLNSKLEKKEIKREKGVIIEEINMY</sequence>
<dbReference type="InterPro" id="IPR011249">
    <property type="entry name" value="Metalloenz_LuxS/M16"/>
</dbReference>
<protein>
    <recommendedName>
        <fullName evidence="1">Peptidase M16 N-terminal domain-containing protein</fullName>
    </recommendedName>
</protein>